<proteinExistence type="predicted"/>
<dbReference type="EMBL" id="JAAVTK010000003">
    <property type="protein sequence ID" value="NKI88909.1"/>
    <property type="molecule type" value="Genomic_DNA"/>
</dbReference>
<dbReference type="Proteomes" id="UP000717634">
    <property type="component" value="Unassembled WGS sequence"/>
</dbReference>
<evidence type="ECO:0000259" key="1">
    <source>
        <dbReference type="Pfam" id="PF18962"/>
    </source>
</evidence>
<sequence>MHKKILREQQGLLLRALSSPKRLTRLFGAGFLLLGGLGAQAQTTTVFNEDFEGATNSFTLVNGAATNINQWFVGTVGGNGPTTAGTKSAYITNDGGVSNAYTITSAAVSHMYRDVTVAAGQGNIQLGFDWKAAGESTYDYLLVQVAPTTFTPVAGTLPAGVTVLAQINLQTTFGRTTLQLPGNFSGSTQRLIFTWRNDGSLGAQPPATIDNVTVTSQTANPISGAFTINSALPTAGTNFTSFTDAASRLNQDGISGPVTLTVTGGPYTEQFVLGEVAGTSATNTIVVNGGGRTIRYASTNSTQRAVVLLNGTDYTTINNLNIDATGGSGTSGTYGYGVLLTSAADNDRITNNTINADIATTSTNFAGIVVSGSTTSATTSGNSANNLTIEGNTVNGGYYGITLYGNSTTSLNTGNVVRNNNVRDFYTYGIYSGYQDGAQFIGNDVSRPLRTAVSSFYGIYNFASSRSLTIEKNRLHDPFTGNPTSTSALYGIYLATSTGATATTTNDVVNNVLYNINGAGTQYLIYNSGAAFSRIYNNSINADDQSTTTNTTYGIYNSGASADIRNNVVSITRPSTGTKYGLYYSTAPTTSNYNDIYVPNGNVGYFSTALVTLANLQAANSNAFDQNSVSADPVFVGAGTGNLLPSNVLLNNAGTPLARVTDDITGAVRGAAPDLGAYEFTPVAVDVAPVALLGPAMGTSCYSAAEAVIVQIRNAGTSALNFATTPATLAVVVTLPGGTTQTFPGTVSTGTLASGATLNVTLTGTLNMTTLGAYAFSVTATVVGDANTANNVLTPAVTRTVVAPVAGVLSPAIFNICVSGTASLALAGASNGSIQYQSSTSATGTFTDIAGATAATYITPVLSSTTYYRVRNTCNTNTTYSNVAAITVNNPVISAAPTPLSTCAGGTATLSATVPTGVSVRYYTTATGGTAIGTGNPFVTPALTANTTYYAEAFAGGTERGGKPASIQTDGGYSGTNTGIVFTATGPTSIQAATVYNATATAGSLTVELRDNAGALVSTAGPFALAAGSTTALMPTVLQLNLAVPAAGTYRLVTSATGTQPTLYRDFTGNTYPYTSPSGVVSVTGGLLAGGASTSYYFFFNLLIGNECVGASRTPIQVNVTPGLVASLPVAAATSCGRTPYQLAGTIAGSATGATYTTSGTGTFSPNATTLNATYTPSAADVTAGTVTLTLTPTGPTAPCTSTGRVVLTLATPPNAAFSYPAGTYCTGSTTPVLPVLAPGSVAGTFSTTGQGLSVNPTTGAINLATAISDGTYTILNTVATSGACSGSSSSTTITINFGVVTPTLTSTPQAGGVLLSTSALAGVTYQFFRNGVAVAAPGTSNTLLLPVGSQNGSYTVVVTATSGCASAPSNAISVTVTGTQTASLTGVNLLVYPNPTPNGSLTLELRGPRATASQLVVLNSLGQVVHTSTIAAGSASLNLANLASGVYTFRVKTTEGVLTQRVVRE</sequence>
<dbReference type="InterPro" id="IPR013783">
    <property type="entry name" value="Ig-like_fold"/>
</dbReference>
<feature type="domain" description="Ig-like" evidence="2">
    <location>
        <begin position="898"/>
        <end position="955"/>
    </location>
</feature>
<organism evidence="3 4">
    <name type="scientific">Hymenobacter artigasi</name>
    <dbReference type="NCBI Taxonomy" id="2719616"/>
    <lineage>
        <taxon>Bacteria</taxon>
        <taxon>Pseudomonadati</taxon>
        <taxon>Bacteroidota</taxon>
        <taxon>Cytophagia</taxon>
        <taxon>Cytophagales</taxon>
        <taxon>Hymenobacteraceae</taxon>
        <taxon>Hymenobacter</taxon>
    </lineage>
</organism>
<dbReference type="InterPro" id="IPR044023">
    <property type="entry name" value="Ig_7"/>
</dbReference>
<comment type="caution">
    <text evidence="3">The sequence shown here is derived from an EMBL/GenBank/DDBJ whole genome shotgun (WGS) entry which is preliminary data.</text>
</comment>
<dbReference type="Gene3D" id="2.160.20.10">
    <property type="entry name" value="Single-stranded right-handed beta-helix, Pectin lyase-like"/>
    <property type="match status" value="1"/>
</dbReference>
<keyword evidence="4" id="KW-1185">Reference proteome</keyword>
<dbReference type="InterPro" id="IPR012334">
    <property type="entry name" value="Pectin_lyas_fold"/>
</dbReference>
<evidence type="ECO:0008006" key="5">
    <source>
        <dbReference type="Google" id="ProtNLM"/>
    </source>
</evidence>
<feature type="domain" description="Secretion system C-terminal sorting" evidence="1">
    <location>
        <begin position="1392"/>
        <end position="1463"/>
    </location>
</feature>
<dbReference type="SUPFAM" id="SSF51126">
    <property type="entry name" value="Pectin lyase-like"/>
    <property type="match status" value="2"/>
</dbReference>
<accession>A0ABX1HF85</accession>
<dbReference type="InterPro" id="IPR011050">
    <property type="entry name" value="Pectin_lyase_fold/virulence"/>
</dbReference>
<gene>
    <name evidence="3" type="ORF">HBN54_001502</name>
</gene>
<evidence type="ECO:0000313" key="3">
    <source>
        <dbReference type="EMBL" id="NKI88909.1"/>
    </source>
</evidence>
<dbReference type="Pfam" id="PF18962">
    <property type="entry name" value="Por_Secre_tail"/>
    <property type="match status" value="1"/>
</dbReference>
<dbReference type="Pfam" id="PF19081">
    <property type="entry name" value="Ig_7"/>
    <property type="match status" value="1"/>
</dbReference>
<dbReference type="SMART" id="SM00710">
    <property type="entry name" value="PbH1"/>
    <property type="match status" value="5"/>
</dbReference>
<evidence type="ECO:0000259" key="2">
    <source>
        <dbReference type="Pfam" id="PF19081"/>
    </source>
</evidence>
<evidence type="ECO:0000313" key="4">
    <source>
        <dbReference type="Proteomes" id="UP000717634"/>
    </source>
</evidence>
<dbReference type="Gene3D" id="2.60.40.10">
    <property type="entry name" value="Immunoglobulins"/>
    <property type="match status" value="1"/>
</dbReference>
<protein>
    <recommendedName>
        <fullName evidence="5">T9SS type A sorting domain-containing protein</fullName>
    </recommendedName>
</protein>
<dbReference type="RefSeq" id="WP_168672550.1">
    <property type="nucleotide sequence ID" value="NZ_JAAVTK010000003.1"/>
</dbReference>
<name>A0ABX1HF85_9BACT</name>
<dbReference type="InterPro" id="IPR026444">
    <property type="entry name" value="Secre_tail"/>
</dbReference>
<dbReference type="InterPro" id="IPR006626">
    <property type="entry name" value="PbH1"/>
</dbReference>
<dbReference type="NCBIfam" id="TIGR04183">
    <property type="entry name" value="Por_Secre_tail"/>
    <property type="match status" value="1"/>
</dbReference>
<reference evidence="3 4" key="1">
    <citation type="submission" date="2020-03" db="EMBL/GenBank/DDBJ databases">
        <title>Genomic Encyclopedia of Type Strains, Phase IV (KMG-V): Genome sequencing to study the core and pangenomes of soil and plant-associated prokaryotes.</title>
        <authorList>
            <person name="Whitman W."/>
        </authorList>
    </citation>
    <scope>NUCLEOTIDE SEQUENCE [LARGE SCALE GENOMIC DNA]</scope>
    <source>
        <strain evidence="3 4">1B</strain>
    </source>
</reference>